<name>A0A0H6Y6G6_VIBCL</name>
<keyword evidence="12 20" id="KW-0521">NADP</keyword>
<evidence type="ECO:0000256" key="18">
    <source>
        <dbReference type="ARBA" id="ARBA00031026"/>
    </source>
</evidence>
<keyword evidence="14 20" id="KW-0573">Peptidoglycan synthesis</keyword>
<dbReference type="Pfam" id="PF01565">
    <property type="entry name" value="FAD_binding_4"/>
    <property type="match status" value="1"/>
</dbReference>
<dbReference type="PANTHER" id="PTHR21071">
    <property type="entry name" value="UDP-N-ACETYLENOLPYRUVOYLGLUCOSAMINE REDUCTASE"/>
    <property type="match status" value="1"/>
</dbReference>
<dbReference type="GO" id="GO:0071949">
    <property type="term" value="F:FAD binding"/>
    <property type="evidence" value="ECO:0007669"/>
    <property type="project" value="InterPro"/>
</dbReference>
<dbReference type="InterPro" id="IPR006094">
    <property type="entry name" value="Oxid_FAD_bind_N"/>
</dbReference>
<dbReference type="Proteomes" id="UP001196338">
    <property type="component" value="Unassembled WGS sequence"/>
</dbReference>
<dbReference type="Pfam" id="PF02873">
    <property type="entry name" value="MurB_C"/>
    <property type="match status" value="1"/>
</dbReference>
<evidence type="ECO:0000256" key="5">
    <source>
        <dbReference type="ARBA" id="ARBA00010485"/>
    </source>
</evidence>
<dbReference type="Gene3D" id="3.30.43.10">
    <property type="entry name" value="Uridine Diphospho-n-acetylenolpyruvylglucosamine Reductase, domain 2"/>
    <property type="match status" value="1"/>
</dbReference>
<evidence type="ECO:0000256" key="13">
    <source>
        <dbReference type="ARBA" id="ARBA00022960"/>
    </source>
</evidence>
<dbReference type="EMBL" id="JAHBND010000150">
    <property type="protein sequence ID" value="MBS7672826.1"/>
    <property type="molecule type" value="Genomic_DNA"/>
</dbReference>
<evidence type="ECO:0000256" key="14">
    <source>
        <dbReference type="ARBA" id="ARBA00022984"/>
    </source>
</evidence>
<keyword evidence="15 20" id="KW-0560">Oxidoreductase</keyword>
<accession>A0A0H6Y6G6</accession>
<comment type="caution">
    <text evidence="23">The sequence shown here is derived from an EMBL/GenBank/DDBJ whole genome shotgun (WGS) entry which is preliminary data.</text>
</comment>
<evidence type="ECO:0000256" key="17">
    <source>
        <dbReference type="ARBA" id="ARBA00023316"/>
    </source>
</evidence>
<evidence type="ECO:0000256" key="7">
    <source>
        <dbReference type="ARBA" id="ARBA00015188"/>
    </source>
</evidence>
<comment type="pathway">
    <text evidence="4 20">Cell wall biogenesis; peptidoglycan biosynthesis.</text>
</comment>
<dbReference type="UniPathway" id="UPA00219"/>
<evidence type="ECO:0000256" key="9">
    <source>
        <dbReference type="ARBA" id="ARBA00022618"/>
    </source>
</evidence>
<keyword evidence="9 20" id="KW-0132">Cell division</keyword>
<dbReference type="EMBL" id="QZRB01000045">
    <property type="protein sequence ID" value="MVD25454.1"/>
    <property type="molecule type" value="Genomic_DNA"/>
</dbReference>
<dbReference type="RefSeq" id="WP_000157740.1">
    <property type="nucleotide sequence ID" value="NZ_AP018677.1"/>
</dbReference>
<dbReference type="InterPro" id="IPR036635">
    <property type="entry name" value="MurB_C_sf"/>
</dbReference>
<comment type="cofactor">
    <cofactor evidence="1 20">
        <name>FAD</name>
        <dbReference type="ChEBI" id="CHEBI:57692"/>
    </cofactor>
</comment>
<evidence type="ECO:0000256" key="20">
    <source>
        <dbReference type="HAMAP-Rule" id="MF_00037"/>
    </source>
</evidence>
<evidence type="ECO:0000256" key="12">
    <source>
        <dbReference type="ARBA" id="ARBA00022857"/>
    </source>
</evidence>
<dbReference type="Gene3D" id="3.90.78.10">
    <property type="entry name" value="UDP-N-acetylenolpyruvoylglucosamine reductase, C-terminal domain"/>
    <property type="match status" value="1"/>
</dbReference>
<evidence type="ECO:0000256" key="6">
    <source>
        <dbReference type="ARBA" id="ARBA00012518"/>
    </source>
</evidence>
<feature type="active site" evidence="20">
    <location>
        <position position="173"/>
    </location>
</feature>
<dbReference type="NCBIfam" id="TIGR00179">
    <property type="entry name" value="murB"/>
    <property type="match status" value="1"/>
</dbReference>
<organism evidence="23 24">
    <name type="scientific">Vibrio cholerae</name>
    <dbReference type="NCBI Taxonomy" id="666"/>
    <lineage>
        <taxon>Bacteria</taxon>
        <taxon>Pseudomonadati</taxon>
        <taxon>Pseudomonadota</taxon>
        <taxon>Gammaproteobacteria</taxon>
        <taxon>Vibrionales</taxon>
        <taxon>Vibrionaceae</taxon>
        <taxon>Vibrio</taxon>
    </lineage>
</organism>
<dbReference type="InterPro" id="IPR003170">
    <property type="entry name" value="MurB"/>
</dbReference>
<protein>
    <recommendedName>
        <fullName evidence="7 20">UDP-N-acetylenolpyruvoylglucosamine reductase</fullName>
        <ecNumber evidence="6 20">1.3.1.98</ecNumber>
    </recommendedName>
    <alternativeName>
        <fullName evidence="18 20">UDP-N-acetylmuramate dehydrogenase</fullName>
    </alternativeName>
</protein>
<evidence type="ECO:0000256" key="16">
    <source>
        <dbReference type="ARBA" id="ARBA00023306"/>
    </source>
</evidence>
<evidence type="ECO:0000256" key="15">
    <source>
        <dbReference type="ARBA" id="ARBA00023002"/>
    </source>
</evidence>
<dbReference type="InterPro" id="IPR011601">
    <property type="entry name" value="MurB_C"/>
</dbReference>
<comment type="subcellular location">
    <subcellularLocation>
        <location evidence="3 20">Cytoplasm</location>
    </subcellularLocation>
</comment>
<dbReference type="Proteomes" id="UP000471242">
    <property type="component" value="Unassembled WGS sequence"/>
</dbReference>
<dbReference type="InterPro" id="IPR016167">
    <property type="entry name" value="FAD-bd_PCMH_sub1"/>
</dbReference>
<dbReference type="GO" id="GO:0005829">
    <property type="term" value="C:cytosol"/>
    <property type="evidence" value="ECO:0007669"/>
    <property type="project" value="TreeGrafter"/>
</dbReference>
<dbReference type="GO" id="GO:0008762">
    <property type="term" value="F:UDP-N-acetylmuramate dehydrogenase activity"/>
    <property type="evidence" value="ECO:0007669"/>
    <property type="project" value="UniProtKB-UniRule"/>
</dbReference>
<feature type="active site" description="Proton donor" evidence="20">
    <location>
        <position position="242"/>
    </location>
</feature>
<evidence type="ECO:0000256" key="4">
    <source>
        <dbReference type="ARBA" id="ARBA00004752"/>
    </source>
</evidence>
<reference evidence="23 24" key="1">
    <citation type="submission" date="2018-09" db="EMBL/GenBank/DDBJ databases">
        <title>Genomic epidemiology reveals two lineages of Vibrio cholerae that can cause global cholera epidemics despite absence of cholera toxin gene.</title>
        <authorList>
            <person name="Wang H."/>
            <person name="Zen W."/>
            <person name="Yu H."/>
            <person name="Zhang W."/>
            <person name="Pan J."/>
            <person name="Yang C."/>
            <person name="Cui Y."/>
        </authorList>
    </citation>
    <scope>NUCLEOTIDE SEQUENCE [LARGE SCALE GENOMIC DNA]</scope>
    <source>
        <strain evidence="23 24">00-1_S85</strain>
    </source>
</reference>
<evidence type="ECO:0000256" key="1">
    <source>
        <dbReference type="ARBA" id="ARBA00001974"/>
    </source>
</evidence>
<dbReference type="NCBIfam" id="NF000755">
    <property type="entry name" value="PRK00046.1"/>
    <property type="match status" value="1"/>
</dbReference>
<dbReference type="InterPro" id="IPR036318">
    <property type="entry name" value="FAD-bd_PCMH-like_sf"/>
</dbReference>
<feature type="active site" evidence="20">
    <location>
        <position position="337"/>
    </location>
</feature>
<comment type="function">
    <text evidence="2 20">Cell wall formation.</text>
</comment>
<sequence length="357" mass="39351">MASLSYPKTTMQIQLGANLKPYHTFGIEQLAAQLVVAESIDDLKALYCSAEWASLPKLIIGKGSNMLFTCHYTGMIVVNRLNGIEHQQDDDYHRLHVAGGEDWPSLVSWCVEQGIGGLENLALIPGCAGSAPIQNIGAYGVEFKDVCDYVEYLCLETGTVKRLTMEECQFGYRDSIFKHQLYQKAVVTAVGLKFAKAWQPIIQYGPLKDLSSDCAIHDVYQRVCATRMEKLPDPAVMGNAGSFFKNPVISQQAFARLQIEHPDVVAYPAEQGVKVAAGWLIDQAGLKGHQIGGAKVHPKQALVIVNTGDASAQDVLMLAADIQQRVFNCYGIELEHEVRFIGESEETNLKQWMSEQA</sequence>
<dbReference type="AlphaFoldDB" id="A0A0H6Y6G6"/>
<evidence type="ECO:0000313" key="23">
    <source>
        <dbReference type="EMBL" id="MVD25454.1"/>
    </source>
</evidence>
<evidence type="ECO:0000256" key="10">
    <source>
        <dbReference type="ARBA" id="ARBA00022630"/>
    </source>
</evidence>
<dbReference type="SUPFAM" id="SSF56176">
    <property type="entry name" value="FAD-binding/transporter-associated domain-like"/>
    <property type="match status" value="1"/>
</dbReference>
<keyword evidence="16 20" id="KW-0131">Cell cycle</keyword>
<evidence type="ECO:0000259" key="21">
    <source>
        <dbReference type="PROSITE" id="PS51387"/>
    </source>
</evidence>
<keyword evidence="17 20" id="KW-0961">Cell wall biogenesis/degradation</keyword>
<dbReference type="GO" id="GO:0071555">
    <property type="term" value="P:cell wall organization"/>
    <property type="evidence" value="ECO:0007669"/>
    <property type="project" value="UniProtKB-KW"/>
</dbReference>
<dbReference type="HAMAP" id="MF_00037">
    <property type="entry name" value="MurB"/>
    <property type="match status" value="1"/>
</dbReference>
<dbReference type="EC" id="1.3.1.98" evidence="6 20"/>
<gene>
    <name evidence="20 22" type="primary">murB</name>
    <name evidence="23" type="ORF">D6U24_19205</name>
    <name evidence="22" type="ORF">KIN13_05090</name>
</gene>
<dbReference type="InterPro" id="IPR016166">
    <property type="entry name" value="FAD-bd_PCMH"/>
</dbReference>
<evidence type="ECO:0000256" key="2">
    <source>
        <dbReference type="ARBA" id="ARBA00003921"/>
    </source>
</evidence>
<reference evidence="22" key="3">
    <citation type="submission" date="2023-08" db="EMBL/GenBank/DDBJ databases">
        <title>Vibrio cholerae Outbreaks in Tanzania Exemplify Founder Flush: Simultaneous Increases in Population Size and Genetic Diversity.</title>
        <authorList>
            <person name="Debes A.K."/>
            <person name="Mohammed A."/>
            <person name="Maseke I."/>
            <person name="Almeida M."/>
            <person name="Li S."/>
            <person name="Matimba H."/>
            <person name="Joachim A."/>
            <person name="Mizinduko M."/>
            <person name="Nyanga S."/>
            <person name="Kelly M."/>
            <person name="Kachwamba Y."/>
            <person name="Schaffer A.M."/>
            <person name="Nyanga A.S."/>
            <person name="Mghamba J."/>
            <person name="Mosha F.S."/>
            <person name="Sack D.A."/>
            <person name="Stine O.C."/>
        </authorList>
    </citation>
    <scope>NUCLEOTIDE SEQUENCE</scope>
    <source>
        <strain evidence="22">TDS0091212</strain>
    </source>
</reference>
<dbReference type="OMA" id="APLTWFR"/>
<reference evidence="22" key="2">
    <citation type="submission" date="2021-05" db="EMBL/GenBank/DDBJ databases">
        <authorList>
            <person name="Stine C."/>
        </authorList>
    </citation>
    <scope>NUCLEOTIDE SEQUENCE</scope>
    <source>
        <strain evidence="22">TDS0091212</strain>
    </source>
</reference>
<dbReference type="PANTHER" id="PTHR21071:SF4">
    <property type="entry name" value="UDP-N-ACETYLENOLPYRUVOYLGLUCOSAMINE REDUCTASE"/>
    <property type="match status" value="1"/>
</dbReference>
<evidence type="ECO:0000256" key="8">
    <source>
        <dbReference type="ARBA" id="ARBA00022490"/>
    </source>
</evidence>
<keyword evidence="13 20" id="KW-0133">Cell shape</keyword>
<keyword evidence="10 20" id="KW-0285">Flavoprotein</keyword>
<proteinExistence type="inferred from homology"/>
<evidence type="ECO:0000313" key="22">
    <source>
        <dbReference type="EMBL" id="MBS7672826.1"/>
    </source>
</evidence>
<keyword evidence="11 20" id="KW-0274">FAD</keyword>
<comment type="catalytic activity">
    <reaction evidence="19 20">
        <text>UDP-N-acetyl-alpha-D-muramate + NADP(+) = UDP-N-acetyl-3-O-(1-carboxyvinyl)-alpha-D-glucosamine + NADPH + H(+)</text>
        <dbReference type="Rhea" id="RHEA:12248"/>
        <dbReference type="ChEBI" id="CHEBI:15378"/>
        <dbReference type="ChEBI" id="CHEBI:57783"/>
        <dbReference type="ChEBI" id="CHEBI:58349"/>
        <dbReference type="ChEBI" id="CHEBI:68483"/>
        <dbReference type="ChEBI" id="CHEBI:70757"/>
        <dbReference type="EC" id="1.3.1.98"/>
    </reaction>
</comment>
<evidence type="ECO:0000256" key="11">
    <source>
        <dbReference type="ARBA" id="ARBA00022827"/>
    </source>
</evidence>
<comment type="similarity">
    <text evidence="5 20">Belongs to the MurB family.</text>
</comment>
<dbReference type="SUPFAM" id="SSF56194">
    <property type="entry name" value="Uridine diphospho-N-Acetylenolpyruvylglucosamine reductase, MurB, C-terminal domain"/>
    <property type="match status" value="1"/>
</dbReference>
<evidence type="ECO:0000313" key="24">
    <source>
        <dbReference type="Proteomes" id="UP000471242"/>
    </source>
</evidence>
<feature type="domain" description="FAD-binding PCMH-type" evidence="21">
    <location>
        <begin position="27"/>
        <end position="197"/>
    </location>
</feature>
<evidence type="ECO:0000256" key="3">
    <source>
        <dbReference type="ARBA" id="ARBA00004496"/>
    </source>
</evidence>
<dbReference type="GO" id="GO:0051301">
    <property type="term" value="P:cell division"/>
    <property type="evidence" value="ECO:0007669"/>
    <property type="project" value="UniProtKB-KW"/>
</dbReference>
<dbReference type="InterPro" id="IPR016169">
    <property type="entry name" value="FAD-bd_PCMH_sub2"/>
</dbReference>
<dbReference type="GO" id="GO:0008360">
    <property type="term" value="P:regulation of cell shape"/>
    <property type="evidence" value="ECO:0007669"/>
    <property type="project" value="UniProtKB-KW"/>
</dbReference>
<dbReference type="PROSITE" id="PS51387">
    <property type="entry name" value="FAD_PCMH"/>
    <property type="match status" value="1"/>
</dbReference>
<evidence type="ECO:0000256" key="19">
    <source>
        <dbReference type="ARBA" id="ARBA00048914"/>
    </source>
</evidence>
<dbReference type="KEGG" id="vcq:EN18_18460"/>
<dbReference type="GO" id="GO:0009252">
    <property type="term" value="P:peptidoglycan biosynthetic process"/>
    <property type="evidence" value="ECO:0007669"/>
    <property type="project" value="UniProtKB-UniRule"/>
</dbReference>
<keyword evidence="8 20" id="KW-0963">Cytoplasm</keyword>
<dbReference type="Gene3D" id="3.30.465.10">
    <property type="match status" value="1"/>
</dbReference>